<dbReference type="AlphaFoldDB" id="A0ABD2KPU9"/>
<keyword evidence="3" id="KW-1185">Reference proteome</keyword>
<dbReference type="InterPro" id="IPR047148">
    <property type="entry name" value="PLPL9"/>
</dbReference>
<evidence type="ECO:0008006" key="4">
    <source>
        <dbReference type="Google" id="ProtNLM"/>
    </source>
</evidence>
<dbReference type="PANTHER" id="PTHR24139">
    <property type="entry name" value="CALCIUM-INDEPENDENT PHOSPHOLIPASE A2"/>
    <property type="match status" value="1"/>
</dbReference>
<dbReference type="InterPro" id="IPR016035">
    <property type="entry name" value="Acyl_Trfase/lysoPLipase"/>
</dbReference>
<proteinExistence type="predicted"/>
<accession>A0ABD2KPU9</accession>
<evidence type="ECO:0000313" key="2">
    <source>
        <dbReference type="EMBL" id="KAL3104873.1"/>
    </source>
</evidence>
<comment type="caution">
    <text evidence="2">The sequence shown here is derived from an EMBL/GenBank/DDBJ whole genome shotgun (WGS) entry which is preliminary data.</text>
</comment>
<sequence length="273" mass="31061">MMAPRNAKKQSFEENLSTSFKMLIHSSMSSDIIALALTDQLPATLPSFEGRRFGDEAKSFLSGYKAENLELFLKEQFGHNKRMANLRCGAKMKCFSRLRDASTQMAVYRRCAKFRPKTLQFGCRKKYRSDNRLRTCGLLVTDKLPATVPSSEGRRFLRRGKHPLFGSYAPENLELFLKEQFGPNKRMCNLRCGEKMKLFVTATKIKQLPPELVRFRIYPSRFADDSTGPQKIRVWKAARYSSAAPTYFPSLDKYIDGDDVAPNSGIIANNPSV</sequence>
<reference evidence="2 3" key="1">
    <citation type="submission" date="2024-10" db="EMBL/GenBank/DDBJ databases">
        <authorList>
            <person name="Kim D."/>
        </authorList>
    </citation>
    <scope>NUCLEOTIDE SEQUENCE [LARGE SCALE GENOMIC DNA]</scope>
    <source>
        <strain evidence="2">BH-2024</strain>
    </source>
</reference>
<gene>
    <name evidence="2" type="ORF">niasHT_026368</name>
</gene>
<evidence type="ECO:0000313" key="3">
    <source>
        <dbReference type="Proteomes" id="UP001620626"/>
    </source>
</evidence>
<evidence type="ECO:0000256" key="1">
    <source>
        <dbReference type="ARBA" id="ARBA00022801"/>
    </source>
</evidence>
<name>A0ABD2KPU9_9BILA</name>
<dbReference type="Proteomes" id="UP001620626">
    <property type="component" value="Unassembled WGS sequence"/>
</dbReference>
<dbReference type="PANTHER" id="PTHR24139:SF34">
    <property type="entry name" value="85_88 KDA CALCIUM-INDEPENDENT PHOSPHOLIPASE A2"/>
    <property type="match status" value="1"/>
</dbReference>
<dbReference type="EMBL" id="JBICBT010000694">
    <property type="protein sequence ID" value="KAL3104873.1"/>
    <property type="molecule type" value="Genomic_DNA"/>
</dbReference>
<dbReference type="SUPFAM" id="SSF52151">
    <property type="entry name" value="FabD/lysophospholipase-like"/>
    <property type="match status" value="1"/>
</dbReference>
<keyword evidence="1" id="KW-0378">Hydrolase</keyword>
<protein>
    <recommendedName>
        <fullName evidence="4">PNPLA domain-containing protein</fullName>
    </recommendedName>
</protein>
<dbReference type="GO" id="GO:0016787">
    <property type="term" value="F:hydrolase activity"/>
    <property type="evidence" value="ECO:0007669"/>
    <property type="project" value="UniProtKB-KW"/>
</dbReference>
<dbReference type="Gene3D" id="3.40.1090.10">
    <property type="entry name" value="Cytosolic phospholipase A2 catalytic domain"/>
    <property type="match status" value="1"/>
</dbReference>
<organism evidence="2 3">
    <name type="scientific">Heterodera trifolii</name>
    <dbReference type="NCBI Taxonomy" id="157864"/>
    <lineage>
        <taxon>Eukaryota</taxon>
        <taxon>Metazoa</taxon>
        <taxon>Ecdysozoa</taxon>
        <taxon>Nematoda</taxon>
        <taxon>Chromadorea</taxon>
        <taxon>Rhabditida</taxon>
        <taxon>Tylenchina</taxon>
        <taxon>Tylenchomorpha</taxon>
        <taxon>Tylenchoidea</taxon>
        <taxon>Heteroderidae</taxon>
        <taxon>Heteroderinae</taxon>
        <taxon>Heterodera</taxon>
    </lineage>
</organism>